<dbReference type="OrthoDB" id="9810880at2"/>
<dbReference type="RefSeq" id="WP_145169477.1">
    <property type="nucleotide sequence ID" value="NZ_CP036525.1"/>
</dbReference>
<dbReference type="GO" id="GO:0008972">
    <property type="term" value="F:phosphomethylpyrimidine kinase activity"/>
    <property type="evidence" value="ECO:0007669"/>
    <property type="project" value="InterPro"/>
</dbReference>
<evidence type="ECO:0000256" key="2">
    <source>
        <dbReference type="ARBA" id="ARBA00012135"/>
    </source>
</evidence>
<dbReference type="GO" id="GO:0009228">
    <property type="term" value="P:thiamine biosynthetic process"/>
    <property type="evidence" value="ECO:0007669"/>
    <property type="project" value="InterPro"/>
</dbReference>
<dbReference type="Proteomes" id="UP000318538">
    <property type="component" value="Chromosome"/>
</dbReference>
<keyword evidence="4" id="KW-0547">Nucleotide-binding</keyword>
<accession>A0A517N9U5</accession>
<evidence type="ECO:0000256" key="6">
    <source>
        <dbReference type="ARBA" id="ARBA00022840"/>
    </source>
</evidence>
<protein>
    <recommendedName>
        <fullName evidence="2">hydroxymethylpyrimidine kinase</fullName>
        <ecNumber evidence="2">2.7.1.49</ecNumber>
    </recommendedName>
</protein>
<sequence length="259" mass="27739">MTIALTIAGSDPSGGAGLQADLKTFHHFQVYGTSVVSLLTVQNTQSVLDVRIMDVDLVLAQLDAVLSDVPPSAAKTGALGSARLIEAIADRAQRFAFPLVVDPVMVSKHGDRLIDDDTIDSIRRRLLPTATWVTPNRHEAQVITQSKIDDVASMEQAAKQIADMGPDNVWIKGGRLGDESLDVVRIGSETRHLRGPWIDTQDTHGTGCVLSAALTANLALGVDAWQAAETAKAFLTRALRPHPKIGRGIGPVNFFPPND</sequence>
<dbReference type="PANTHER" id="PTHR20858">
    <property type="entry name" value="PHOSPHOMETHYLPYRIMIDINE KINASE"/>
    <property type="match status" value="1"/>
</dbReference>
<dbReference type="AlphaFoldDB" id="A0A517N9U5"/>
<reference evidence="8 9" key="1">
    <citation type="submission" date="2019-02" db="EMBL/GenBank/DDBJ databases">
        <title>Deep-cultivation of Planctomycetes and their phenomic and genomic characterization uncovers novel biology.</title>
        <authorList>
            <person name="Wiegand S."/>
            <person name="Jogler M."/>
            <person name="Boedeker C."/>
            <person name="Pinto D."/>
            <person name="Vollmers J."/>
            <person name="Rivas-Marin E."/>
            <person name="Kohn T."/>
            <person name="Peeters S.H."/>
            <person name="Heuer A."/>
            <person name="Rast P."/>
            <person name="Oberbeckmann S."/>
            <person name="Bunk B."/>
            <person name="Jeske O."/>
            <person name="Meyerdierks A."/>
            <person name="Storesund J.E."/>
            <person name="Kallscheuer N."/>
            <person name="Luecker S."/>
            <person name="Lage O.M."/>
            <person name="Pohl T."/>
            <person name="Merkel B.J."/>
            <person name="Hornburger P."/>
            <person name="Mueller R.-W."/>
            <person name="Bruemmer F."/>
            <person name="Labrenz M."/>
            <person name="Spormann A.M."/>
            <person name="Op den Camp H."/>
            <person name="Overmann J."/>
            <person name="Amann R."/>
            <person name="Jetten M.S.M."/>
            <person name="Mascher T."/>
            <person name="Medema M.H."/>
            <person name="Devos D.P."/>
            <person name="Kaster A.-K."/>
            <person name="Ovreas L."/>
            <person name="Rohde M."/>
            <person name="Galperin M.Y."/>
            <person name="Jogler C."/>
        </authorList>
    </citation>
    <scope>NUCLEOTIDE SEQUENCE [LARGE SCALE GENOMIC DNA]</scope>
    <source>
        <strain evidence="8 9">K22_7</strain>
    </source>
</reference>
<evidence type="ECO:0000256" key="3">
    <source>
        <dbReference type="ARBA" id="ARBA00022679"/>
    </source>
</evidence>
<feature type="domain" description="Pyridoxamine kinase/Phosphomethylpyrimidine kinase" evidence="7">
    <location>
        <begin position="11"/>
        <end position="253"/>
    </location>
</feature>
<dbReference type="GO" id="GO:0005829">
    <property type="term" value="C:cytosol"/>
    <property type="evidence" value="ECO:0007669"/>
    <property type="project" value="TreeGrafter"/>
</dbReference>
<dbReference type="InterPro" id="IPR029056">
    <property type="entry name" value="Ribokinase-like"/>
</dbReference>
<dbReference type="CDD" id="cd01169">
    <property type="entry name" value="HMPP_kinase"/>
    <property type="match status" value="1"/>
</dbReference>
<proteinExistence type="predicted"/>
<evidence type="ECO:0000256" key="1">
    <source>
        <dbReference type="ARBA" id="ARBA00004948"/>
    </source>
</evidence>
<dbReference type="Gene3D" id="3.40.1190.20">
    <property type="match status" value="1"/>
</dbReference>
<organism evidence="8 9">
    <name type="scientific">Rubripirellula lacrimiformis</name>
    <dbReference type="NCBI Taxonomy" id="1930273"/>
    <lineage>
        <taxon>Bacteria</taxon>
        <taxon>Pseudomonadati</taxon>
        <taxon>Planctomycetota</taxon>
        <taxon>Planctomycetia</taxon>
        <taxon>Pirellulales</taxon>
        <taxon>Pirellulaceae</taxon>
        <taxon>Rubripirellula</taxon>
    </lineage>
</organism>
<keyword evidence="5 8" id="KW-0418">Kinase</keyword>
<dbReference type="NCBIfam" id="TIGR00097">
    <property type="entry name" value="HMP-P_kinase"/>
    <property type="match status" value="1"/>
</dbReference>
<dbReference type="GO" id="GO:0005524">
    <property type="term" value="F:ATP binding"/>
    <property type="evidence" value="ECO:0007669"/>
    <property type="project" value="UniProtKB-KW"/>
</dbReference>
<evidence type="ECO:0000313" key="8">
    <source>
        <dbReference type="EMBL" id="QDT03900.1"/>
    </source>
</evidence>
<name>A0A517N9U5_9BACT</name>
<evidence type="ECO:0000256" key="5">
    <source>
        <dbReference type="ARBA" id="ARBA00022777"/>
    </source>
</evidence>
<dbReference type="KEGG" id="rlc:K227x_22850"/>
<evidence type="ECO:0000256" key="4">
    <source>
        <dbReference type="ARBA" id="ARBA00022741"/>
    </source>
</evidence>
<dbReference type="SUPFAM" id="SSF53613">
    <property type="entry name" value="Ribokinase-like"/>
    <property type="match status" value="1"/>
</dbReference>
<dbReference type="InterPro" id="IPR004399">
    <property type="entry name" value="HMP/HMP-P_kinase_dom"/>
</dbReference>
<comment type="pathway">
    <text evidence="1">Cofactor biosynthesis; thiamine diphosphate biosynthesis.</text>
</comment>
<dbReference type="GO" id="GO:0008902">
    <property type="term" value="F:hydroxymethylpyrimidine kinase activity"/>
    <property type="evidence" value="ECO:0007669"/>
    <property type="project" value="UniProtKB-EC"/>
</dbReference>
<keyword evidence="3 8" id="KW-0808">Transferase</keyword>
<gene>
    <name evidence="8" type="primary">thiD</name>
    <name evidence="8" type="ORF">K227x_22850</name>
</gene>
<dbReference type="Pfam" id="PF08543">
    <property type="entry name" value="Phos_pyr_kin"/>
    <property type="match status" value="1"/>
</dbReference>
<dbReference type="FunFam" id="3.40.1190.20:FF:000003">
    <property type="entry name" value="Phosphomethylpyrimidine kinase ThiD"/>
    <property type="match status" value="1"/>
</dbReference>
<dbReference type="InterPro" id="IPR013749">
    <property type="entry name" value="PM/HMP-P_kinase-1"/>
</dbReference>
<dbReference type="EC" id="2.7.1.49" evidence="2"/>
<dbReference type="EMBL" id="CP036525">
    <property type="protein sequence ID" value="QDT03900.1"/>
    <property type="molecule type" value="Genomic_DNA"/>
</dbReference>
<keyword evidence="6" id="KW-0067">ATP-binding</keyword>
<evidence type="ECO:0000313" key="9">
    <source>
        <dbReference type="Proteomes" id="UP000318538"/>
    </source>
</evidence>
<keyword evidence="9" id="KW-1185">Reference proteome</keyword>
<evidence type="ECO:0000259" key="7">
    <source>
        <dbReference type="Pfam" id="PF08543"/>
    </source>
</evidence>
<dbReference type="PANTHER" id="PTHR20858:SF17">
    <property type="entry name" value="HYDROXYMETHYLPYRIMIDINE_PHOSPHOMETHYLPYRIMIDINE KINASE THI20-RELATED"/>
    <property type="match status" value="1"/>
</dbReference>